<keyword evidence="4" id="KW-0862">Zinc</keyword>
<dbReference type="InterPro" id="IPR004183">
    <property type="entry name" value="Xdiol_dOase_suB"/>
</dbReference>
<dbReference type="CDD" id="cd07363">
    <property type="entry name" value="45_DOPA_Dioxygenase"/>
    <property type="match status" value="1"/>
</dbReference>
<feature type="domain" description="Extradiol ring-cleavage dioxygenase class III enzyme subunit B" evidence="6">
    <location>
        <begin position="30"/>
        <end position="306"/>
    </location>
</feature>
<accession>Q6CT67</accession>
<comment type="similarity">
    <text evidence="2">Belongs to the DODA-type extradiol aromatic ring-opening dioxygenase family.</text>
</comment>
<dbReference type="AlphaFoldDB" id="Q6CT67"/>
<dbReference type="PaxDb" id="284590-Q6CT67"/>
<name>Q6CT67_KLULA</name>
<evidence type="ECO:0000256" key="3">
    <source>
        <dbReference type="ARBA" id="ARBA00022723"/>
    </source>
</evidence>
<protein>
    <submittedName>
        <fullName evidence="7">KLLA0C14993p</fullName>
    </submittedName>
</protein>
<dbReference type="RefSeq" id="XP_452872.1">
    <property type="nucleotide sequence ID" value="XM_452872.1"/>
</dbReference>
<organism evidence="7 8">
    <name type="scientific">Kluyveromyces lactis (strain ATCC 8585 / CBS 2359 / DSM 70799 / NBRC 1267 / NRRL Y-1140 / WM37)</name>
    <name type="common">Yeast</name>
    <name type="synonym">Candida sphaerica</name>
    <dbReference type="NCBI Taxonomy" id="284590"/>
    <lineage>
        <taxon>Eukaryota</taxon>
        <taxon>Fungi</taxon>
        <taxon>Dikarya</taxon>
        <taxon>Ascomycota</taxon>
        <taxon>Saccharomycotina</taxon>
        <taxon>Saccharomycetes</taxon>
        <taxon>Saccharomycetales</taxon>
        <taxon>Saccharomycetaceae</taxon>
        <taxon>Kluyveromyces</taxon>
    </lineage>
</organism>
<keyword evidence="5" id="KW-0560">Oxidoreductase</keyword>
<dbReference type="Proteomes" id="UP000000598">
    <property type="component" value="Chromosome C"/>
</dbReference>
<gene>
    <name evidence="7" type="ORF">KLLA0_C14993g</name>
</gene>
<dbReference type="PIRSF" id="PIRSF006157">
    <property type="entry name" value="Doxgns_DODA"/>
    <property type="match status" value="1"/>
</dbReference>
<dbReference type="SUPFAM" id="SSF53213">
    <property type="entry name" value="LigB-like"/>
    <property type="match status" value="1"/>
</dbReference>
<evidence type="ECO:0000259" key="6">
    <source>
        <dbReference type="Pfam" id="PF02900"/>
    </source>
</evidence>
<sequence>MSWFNNIFRQSIKPVAMSLSPSTVGAATPVFFLSHGGPTFMYSEKDKDIFGGDFGAFQTVANVGQTIIQDIKPKFIVYVSAHWQSKADNLIEVAVPKSLQQGLQNELIYDFYGFPEYMYHETFRSENDLSLAKEIVNTINHSETGLRAKLTERGIDHGVWVPLKVAFPNDELVQHNIPLVQVSLTRNDLDFDSQYKLGQILSEYRSKGGIVLTSGMSVHNLRDMGSAGSKHYSEEFTSVLNDILLTKQHNKLDKFKAFFTDGKSKELLFKAHPTLDHFVPIIVALGAAEPTEDDLNVKELYNKCQGSLGWGIYQFGDLL</sequence>
<keyword evidence="3" id="KW-0479">Metal-binding</keyword>
<keyword evidence="8" id="KW-1185">Reference proteome</keyword>
<dbReference type="KEGG" id="kla:KLLA0_C14993g"/>
<evidence type="ECO:0000313" key="8">
    <source>
        <dbReference type="Proteomes" id="UP000000598"/>
    </source>
</evidence>
<reference evidence="7 8" key="1">
    <citation type="journal article" date="2004" name="Nature">
        <title>Genome evolution in yeasts.</title>
        <authorList>
            <consortium name="Genolevures"/>
            <person name="Dujon B."/>
            <person name="Sherman D."/>
            <person name="Fischer G."/>
            <person name="Durrens P."/>
            <person name="Casaregola S."/>
            <person name="Lafontaine I."/>
            <person name="de Montigny J."/>
            <person name="Marck C."/>
            <person name="Neuveglise C."/>
            <person name="Talla E."/>
            <person name="Goffard N."/>
            <person name="Frangeul L."/>
            <person name="Aigle M."/>
            <person name="Anthouard V."/>
            <person name="Babour A."/>
            <person name="Barbe V."/>
            <person name="Barnay S."/>
            <person name="Blanchin S."/>
            <person name="Beckerich J.M."/>
            <person name="Beyne E."/>
            <person name="Bleykasten C."/>
            <person name="Boisrame A."/>
            <person name="Boyer J."/>
            <person name="Cattolico L."/>
            <person name="Confanioleri F."/>
            <person name="de Daruvar A."/>
            <person name="Despons L."/>
            <person name="Fabre E."/>
            <person name="Fairhead C."/>
            <person name="Ferry-Dumazet H."/>
            <person name="Groppi A."/>
            <person name="Hantraye F."/>
            <person name="Hennequin C."/>
            <person name="Jauniaux N."/>
            <person name="Joyet P."/>
            <person name="Kachouri R."/>
            <person name="Kerrest A."/>
            <person name="Koszul R."/>
            <person name="Lemaire M."/>
            <person name="Lesur I."/>
            <person name="Ma L."/>
            <person name="Muller H."/>
            <person name="Nicaud J.M."/>
            <person name="Nikolski M."/>
            <person name="Oztas S."/>
            <person name="Ozier-Kalogeropoulos O."/>
            <person name="Pellenz S."/>
            <person name="Potier S."/>
            <person name="Richard G.F."/>
            <person name="Straub M.L."/>
            <person name="Suleau A."/>
            <person name="Swennene D."/>
            <person name="Tekaia F."/>
            <person name="Wesolowski-Louvel M."/>
            <person name="Westhof E."/>
            <person name="Wirth B."/>
            <person name="Zeniou-Meyer M."/>
            <person name="Zivanovic I."/>
            <person name="Bolotin-Fukuhara M."/>
            <person name="Thierry A."/>
            <person name="Bouchier C."/>
            <person name="Caudron B."/>
            <person name="Scarpelli C."/>
            <person name="Gaillardin C."/>
            <person name="Weissenbach J."/>
            <person name="Wincker P."/>
            <person name="Souciet J.L."/>
        </authorList>
    </citation>
    <scope>NUCLEOTIDE SEQUENCE [LARGE SCALE GENOMIC DNA]</scope>
    <source>
        <strain evidence="8">ATCC 8585 / CBS 2359 / DSM 70799 / NBRC 1267 / NRRL Y-1140 / WM37</strain>
    </source>
</reference>
<dbReference type="PANTHER" id="PTHR30096:SF0">
    <property type="entry name" value="4,5-DOPA DIOXYGENASE EXTRADIOL-LIKE PROTEIN"/>
    <property type="match status" value="1"/>
</dbReference>
<dbReference type="InParanoid" id="Q6CT67"/>
<dbReference type="GO" id="GO:0016702">
    <property type="term" value="F:oxidoreductase activity, acting on single donors with incorporation of molecular oxygen, incorporation of two atoms of oxygen"/>
    <property type="evidence" value="ECO:0007669"/>
    <property type="project" value="UniProtKB-ARBA"/>
</dbReference>
<evidence type="ECO:0000256" key="4">
    <source>
        <dbReference type="ARBA" id="ARBA00022833"/>
    </source>
</evidence>
<dbReference type="Gene3D" id="3.40.830.10">
    <property type="entry name" value="LigB-like"/>
    <property type="match status" value="1"/>
</dbReference>
<comment type="cofactor">
    <cofactor evidence="1">
        <name>Zn(2+)</name>
        <dbReference type="ChEBI" id="CHEBI:29105"/>
    </cofactor>
</comment>
<evidence type="ECO:0000256" key="2">
    <source>
        <dbReference type="ARBA" id="ARBA00007581"/>
    </source>
</evidence>
<proteinExistence type="inferred from homology"/>
<evidence type="ECO:0000256" key="1">
    <source>
        <dbReference type="ARBA" id="ARBA00001947"/>
    </source>
</evidence>
<dbReference type="Pfam" id="PF02900">
    <property type="entry name" value="LigB"/>
    <property type="match status" value="1"/>
</dbReference>
<dbReference type="PANTHER" id="PTHR30096">
    <property type="entry name" value="4,5-DOPA DIOXYGENASE EXTRADIOL-LIKE PROTEIN"/>
    <property type="match status" value="1"/>
</dbReference>
<evidence type="ECO:0000256" key="5">
    <source>
        <dbReference type="ARBA" id="ARBA00023002"/>
    </source>
</evidence>
<dbReference type="GO" id="GO:0008198">
    <property type="term" value="F:ferrous iron binding"/>
    <property type="evidence" value="ECO:0007669"/>
    <property type="project" value="InterPro"/>
</dbReference>
<dbReference type="EMBL" id="CR382123">
    <property type="protein sequence ID" value="CAH01723.1"/>
    <property type="molecule type" value="Genomic_DNA"/>
</dbReference>
<dbReference type="GO" id="GO:0008270">
    <property type="term" value="F:zinc ion binding"/>
    <property type="evidence" value="ECO:0007669"/>
    <property type="project" value="InterPro"/>
</dbReference>
<dbReference type="eggNOG" id="ENOG502RYU3">
    <property type="taxonomic scope" value="Eukaryota"/>
</dbReference>
<dbReference type="InterPro" id="IPR014436">
    <property type="entry name" value="Extradiol_dOase_DODA"/>
</dbReference>
<dbReference type="HOGENOM" id="CLU_046582_1_0_1"/>
<dbReference type="GeneID" id="2892124"/>
<evidence type="ECO:0000313" key="7">
    <source>
        <dbReference type="EMBL" id="CAH01723.1"/>
    </source>
</evidence>
<dbReference type="OMA" id="SVIDGFW"/>